<accession>A0A0B7MRD4</accession>
<name>A0A0B7MRD4_9FUNG</name>
<dbReference type="AlphaFoldDB" id="A0A0B7MRD4"/>
<evidence type="ECO:0000313" key="2">
    <source>
        <dbReference type="Proteomes" id="UP000054107"/>
    </source>
</evidence>
<evidence type="ECO:0000313" key="1">
    <source>
        <dbReference type="EMBL" id="CEP07612.1"/>
    </source>
</evidence>
<organism evidence="1 2">
    <name type="scientific">Parasitella parasitica</name>
    <dbReference type="NCBI Taxonomy" id="35722"/>
    <lineage>
        <taxon>Eukaryota</taxon>
        <taxon>Fungi</taxon>
        <taxon>Fungi incertae sedis</taxon>
        <taxon>Mucoromycota</taxon>
        <taxon>Mucoromycotina</taxon>
        <taxon>Mucoromycetes</taxon>
        <taxon>Mucorales</taxon>
        <taxon>Mucorineae</taxon>
        <taxon>Mucoraceae</taxon>
        <taxon>Parasitella</taxon>
    </lineage>
</organism>
<sequence length="107" mass="12039">MTDPANMEHSKINHVAPDINRYLAETAIPDDVYDLPLHVQKLICEARMEVLVSKQKNSAQASDKSAIKRLKKVQEYINGVAHQDTAAIIDTLNELIHDEDEMSSILE</sequence>
<dbReference type="OrthoDB" id="2244383at2759"/>
<keyword evidence="2" id="KW-1185">Reference proteome</keyword>
<dbReference type="EMBL" id="LN719346">
    <property type="protein sequence ID" value="CEP07612.1"/>
    <property type="molecule type" value="Genomic_DNA"/>
</dbReference>
<gene>
    <name evidence="1" type="primary">PARPA_00910.1 scaffold 1232</name>
</gene>
<dbReference type="Proteomes" id="UP000054107">
    <property type="component" value="Unassembled WGS sequence"/>
</dbReference>
<reference evidence="1 2" key="1">
    <citation type="submission" date="2014-09" db="EMBL/GenBank/DDBJ databases">
        <authorList>
            <person name="Ellenberger Sabrina"/>
        </authorList>
    </citation>
    <scope>NUCLEOTIDE SEQUENCE [LARGE SCALE GENOMIC DNA]</scope>
    <source>
        <strain evidence="1 2">CBS 412.66</strain>
    </source>
</reference>
<proteinExistence type="predicted"/>
<protein>
    <submittedName>
        <fullName evidence="1">Uncharacterized protein</fullName>
    </submittedName>
</protein>